<evidence type="ECO:0000313" key="1">
    <source>
        <dbReference type="EMBL" id="CAB4263571.1"/>
    </source>
</evidence>
<gene>
    <name evidence="1" type="ORF">CURHAP_LOCUS4092</name>
</gene>
<accession>A0A6J5TI11</accession>
<name>A0A6J5TI11_PRUAR</name>
<dbReference type="Proteomes" id="UP000507222">
    <property type="component" value="Unassembled WGS sequence"/>
</dbReference>
<proteinExistence type="predicted"/>
<evidence type="ECO:0000313" key="2">
    <source>
        <dbReference type="Proteomes" id="UP000507222"/>
    </source>
</evidence>
<protein>
    <submittedName>
        <fullName evidence="1">Uncharacterized protein</fullName>
    </submittedName>
</protein>
<organism evidence="1 2">
    <name type="scientific">Prunus armeniaca</name>
    <name type="common">Apricot</name>
    <name type="synonym">Armeniaca vulgaris</name>
    <dbReference type="NCBI Taxonomy" id="36596"/>
    <lineage>
        <taxon>Eukaryota</taxon>
        <taxon>Viridiplantae</taxon>
        <taxon>Streptophyta</taxon>
        <taxon>Embryophyta</taxon>
        <taxon>Tracheophyta</taxon>
        <taxon>Spermatophyta</taxon>
        <taxon>Magnoliopsida</taxon>
        <taxon>eudicotyledons</taxon>
        <taxon>Gunneridae</taxon>
        <taxon>Pentapetalae</taxon>
        <taxon>rosids</taxon>
        <taxon>fabids</taxon>
        <taxon>Rosales</taxon>
        <taxon>Rosaceae</taxon>
        <taxon>Amygdaloideae</taxon>
        <taxon>Amygdaleae</taxon>
        <taxon>Prunus</taxon>
    </lineage>
</organism>
<dbReference type="EMBL" id="CAEKDK010000001">
    <property type="protein sequence ID" value="CAB4263571.1"/>
    <property type="molecule type" value="Genomic_DNA"/>
</dbReference>
<sequence length="117" mass="12744">MSPLNELTTPTTAGPKMDAQVAGDGVEAFPGMHTERAEMEATVYGGVEGAEREAEVPADGVEAFLAMHIQGLKGKPKSLLILWKASQAWKSKPLKLTLQFVTNKCTNNLTRFLLRKM</sequence>
<reference evidence="1 2" key="1">
    <citation type="submission" date="2020-05" db="EMBL/GenBank/DDBJ databases">
        <authorList>
            <person name="Campoy J."/>
            <person name="Schneeberger K."/>
            <person name="Spophaly S."/>
        </authorList>
    </citation>
    <scope>NUCLEOTIDE SEQUENCE [LARGE SCALE GENOMIC DNA]</scope>
    <source>
        <strain evidence="1">PruArmRojPasFocal</strain>
    </source>
</reference>
<dbReference type="AlphaFoldDB" id="A0A6J5TI11"/>